<dbReference type="AlphaFoldDB" id="A0A3N4HS70"/>
<reference evidence="2 3" key="1">
    <citation type="journal article" date="2018" name="Nat. Ecol. Evol.">
        <title>Pezizomycetes genomes reveal the molecular basis of ectomycorrhizal truffle lifestyle.</title>
        <authorList>
            <person name="Murat C."/>
            <person name="Payen T."/>
            <person name="Noel B."/>
            <person name="Kuo A."/>
            <person name="Morin E."/>
            <person name="Chen J."/>
            <person name="Kohler A."/>
            <person name="Krizsan K."/>
            <person name="Balestrini R."/>
            <person name="Da Silva C."/>
            <person name="Montanini B."/>
            <person name="Hainaut M."/>
            <person name="Levati E."/>
            <person name="Barry K.W."/>
            <person name="Belfiori B."/>
            <person name="Cichocki N."/>
            <person name="Clum A."/>
            <person name="Dockter R.B."/>
            <person name="Fauchery L."/>
            <person name="Guy J."/>
            <person name="Iotti M."/>
            <person name="Le Tacon F."/>
            <person name="Lindquist E.A."/>
            <person name="Lipzen A."/>
            <person name="Malagnac F."/>
            <person name="Mello A."/>
            <person name="Molinier V."/>
            <person name="Miyauchi S."/>
            <person name="Poulain J."/>
            <person name="Riccioni C."/>
            <person name="Rubini A."/>
            <person name="Sitrit Y."/>
            <person name="Splivallo R."/>
            <person name="Traeger S."/>
            <person name="Wang M."/>
            <person name="Zifcakova L."/>
            <person name="Wipf D."/>
            <person name="Zambonelli A."/>
            <person name="Paolocci F."/>
            <person name="Nowrousian M."/>
            <person name="Ottonello S."/>
            <person name="Baldrian P."/>
            <person name="Spatafora J.W."/>
            <person name="Henrissat B."/>
            <person name="Nagy L.G."/>
            <person name="Aury J.M."/>
            <person name="Wincker P."/>
            <person name="Grigoriev I.V."/>
            <person name="Bonfante P."/>
            <person name="Martin F.M."/>
        </authorList>
    </citation>
    <scope>NUCLEOTIDE SEQUENCE [LARGE SCALE GENOMIC DNA]</scope>
    <source>
        <strain evidence="2 3">RN42</strain>
    </source>
</reference>
<accession>A0A3N4HS70</accession>
<evidence type="ECO:0000313" key="3">
    <source>
        <dbReference type="Proteomes" id="UP000275078"/>
    </source>
</evidence>
<sequence>MDFAASDSESVQLHPKSVDDAEIEVTEPPNAAKPTSTRRRNTAPKKWKSNLPAKSLRQFLLAINTLDDIVSVNDERLNPHLKDLVREMQTVDLDFSKSEQQEVFRQLDCETVSPTNLFDLFSRLGSSHTQLQEHYDEASRRFPPGIGAKFISFLLYFYLMGLLLDTINERGYMFSTSHIKKLFESRVGVLYEISDYGSSTFTVRDGEFLERAAAGLARPTQYRLIVIVMEELVKEHKTEMLRFFSAFARIPSPESDEHEVYSWICQWGGEYPFELWDVLEFLFEMRSERQEVLIWKYLHEE</sequence>
<feature type="region of interest" description="Disordered" evidence="1">
    <location>
        <begin position="1"/>
        <end position="48"/>
    </location>
</feature>
<keyword evidence="3" id="KW-1185">Reference proteome</keyword>
<organism evidence="2 3">
    <name type="scientific">Ascobolus immersus RN42</name>
    <dbReference type="NCBI Taxonomy" id="1160509"/>
    <lineage>
        <taxon>Eukaryota</taxon>
        <taxon>Fungi</taxon>
        <taxon>Dikarya</taxon>
        <taxon>Ascomycota</taxon>
        <taxon>Pezizomycotina</taxon>
        <taxon>Pezizomycetes</taxon>
        <taxon>Pezizales</taxon>
        <taxon>Ascobolaceae</taxon>
        <taxon>Ascobolus</taxon>
    </lineage>
</organism>
<name>A0A3N4HS70_ASCIM</name>
<evidence type="ECO:0000256" key="1">
    <source>
        <dbReference type="SAM" id="MobiDB-lite"/>
    </source>
</evidence>
<gene>
    <name evidence="2" type="ORF">BJ508DRAFT_419426</name>
</gene>
<evidence type="ECO:0000313" key="2">
    <source>
        <dbReference type="EMBL" id="RPA72514.1"/>
    </source>
</evidence>
<dbReference type="Proteomes" id="UP000275078">
    <property type="component" value="Unassembled WGS sequence"/>
</dbReference>
<dbReference type="EMBL" id="ML119858">
    <property type="protein sequence ID" value="RPA72514.1"/>
    <property type="molecule type" value="Genomic_DNA"/>
</dbReference>
<protein>
    <submittedName>
        <fullName evidence="2">Uncharacterized protein</fullName>
    </submittedName>
</protein>
<feature type="compositionally biased region" description="Basic residues" evidence="1">
    <location>
        <begin position="36"/>
        <end position="48"/>
    </location>
</feature>
<proteinExistence type="predicted"/>